<evidence type="ECO:0000256" key="4">
    <source>
        <dbReference type="ARBA" id="ARBA00023163"/>
    </source>
</evidence>
<evidence type="ECO:0000256" key="2">
    <source>
        <dbReference type="ARBA" id="ARBA00023015"/>
    </source>
</evidence>
<dbReference type="GO" id="GO:0003677">
    <property type="term" value="F:DNA binding"/>
    <property type="evidence" value="ECO:0007669"/>
    <property type="project" value="UniProtKB-KW"/>
</dbReference>
<keyword evidence="7" id="KW-1185">Reference proteome</keyword>
<dbReference type="InterPro" id="IPR036390">
    <property type="entry name" value="WH_DNA-bd_sf"/>
</dbReference>
<evidence type="ECO:0000259" key="5">
    <source>
        <dbReference type="PROSITE" id="PS50931"/>
    </source>
</evidence>
<dbReference type="SUPFAM" id="SSF46785">
    <property type="entry name" value="Winged helix' DNA-binding domain"/>
    <property type="match status" value="1"/>
</dbReference>
<dbReference type="GO" id="GO:0032993">
    <property type="term" value="C:protein-DNA complex"/>
    <property type="evidence" value="ECO:0007669"/>
    <property type="project" value="TreeGrafter"/>
</dbReference>
<sequence length="304" mass="34296">MHLEPLQLRAFNTLLNEGSVTRASLELRTSPSNVRRIWQNLEEELGEKLFNANEHGETIPTCAARALDREMSSLLEEVRRFEASVRRIHRSGRTLRLGANRNVFNTNHFGKLFNTLRHDERFRISFVEVNAEEGRAALEAGACDLLFSVDGTPGRRFDSRDLPHLPLDVAYERRPSTEPRVAPTELADLQWSLATFAKTSLALDTLKKIENSGGGSGRLCSQHQFLSWAEDSLDDETEAMVCIRPASFSRLPRVSFLPLDLNVGYPLCVSYLRQHPYEFLPSIVDQMNRALNDPSPHGSRPGLS</sequence>
<reference evidence="6 7" key="1">
    <citation type="submission" date="2020-04" db="EMBL/GenBank/DDBJ databases">
        <title>Luteolibacter sp. G-1-1-1 isolated from soil.</title>
        <authorList>
            <person name="Dahal R.H."/>
        </authorList>
    </citation>
    <scope>NUCLEOTIDE SEQUENCE [LARGE SCALE GENOMIC DNA]</scope>
    <source>
        <strain evidence="6 7">G-1-1-1</strain>
    </source>
</reference>
<evidence type="ECO:0000256" key="1">
    <source>
        <dbReference type="ARBA" id="ARBA00009437"/>
    </source>
</evidence>
<comment type="similarity">
    <text evidence="1">Belongs to the LysR transcriptional regulatory family.</text>
</comment>
<evidence type="ECO:0000256" key="3">
    <source>
        <dbReference type="ARBA" id="ARBA00023125"/>
    </source>
</evidence>
<protein>
    <submittedName>
        <fullName evidence="6">LysR family transcriptional regulator</fullName>
    </submittedName>
</protein>
<dbReference type="Gene3D" id="1.10.10.10">
    <property type="entry name" value="Winged helix-like DNA-binding domain superfamily/Winged helix DNA-binding domain"/>
    <property type="match status" value="1"/>
</dbReference>
<organism evidence="6 7">
    <name type="scientific">Luteolibacter luteus</name>
    <dbReference type="NCBI Taxonomy" id="2728835"/>
    <lineage>
        <taxon>Bacteria</taxon>
        <taxon>Pseudomonadati</taxon>
        <taxon>Verrucomicrobiota</taxon>
        <taxon>Verrucomicrobiia</taxon>
        <taxon>Verrucomicrobiales</taxon>
        <taxon>Verrucomicrobiaceae</taxon>
        <taxon>Luteolibacter</taxon>
    </lineage>
</organism>
<dbReference type="PANTHER" id="PTHR30346">
    <property type="entry name" value="TRANSCRIPTIONAL DUAL REGULATOR HCAR-RELATED"/>
    <property type="match status" value="1"/>
</dbReference>
<dbReference type="PANTHER" id="PTHR30346:SF28">
    <property type="entry name" value="HTH-TYPE TRANSCRIPTIONAL REGULATOR CYNR"/>
    <property type="match status" value="1"/>
</dbReference>
<name>A0A858RJS2_9BACT</name>
<evidence type="ECO:0000313" key="7">
    <source>
        <dbReference type="Proteomes" id="UP000501812"/>
    </source>
</evidence>
<dbReference type="Proteomes" id="UP000501812">
    <property type="component" value="Chromosome"/>
</dbReference>
<dbReference type="GO" id="GO:0003700">
    <property type="term" value="F:DNA-binding transcription factor activity"/>
    <property type="evidence" value="ECO:0007669"/>
    <property type="project" value="InterPro"/>
</dbReference>
<keyword evidence="2" id="KW-0805">Transcription regulation</keyword>
<keyword evidence="3" id="KW-0238">DNA-binding</keyword>
<dbReference type="PROSITE" id="PS50931">
    <property type="entry name" value="HTH_LYSR"/>
    <property type="match status" value="1"/>
</dbReference>
<dbReference type="RefSeq" id="WP_169455050.1">
    <property type="nucleotide sequence ID" value="NZ_CP051774.1"/>
</dbReference>
<dbReference type="Pfam" id="PF00126">
    <property type="entry name" value="HTH_1"/>
    <property type="match status" value="1"/>
</dbReference>
<accession>A0A858RJS2</accession>
<evidence type="ECO:0000313" key="6">
    <source>
        <dbReference type="EMBL" id="QJE96649.1"/>
    </source>
</evidence>
<dbReference type="EMBL" id="CP051774">
    <property type="protein sequence ID" value="QJE96649.1"/>
    <property type="molecule type" value="Genomic_DNA"/>
</dbReference>
<dbReference type="InterPro" id="IPR036388">
    <property type="entry name" value="WH-like_DNA-bd_sf"/>
</dbReference>
<feature type="domain" description="HTH lysR-type" evidence="5">
    <location>
        <begin position="1"/>
        <end position="61"/>
    </location>
</feature>
<gene>
    <name evidence="6" type="ORF">HHL09_12930</name>
</gene>
<dbReference type="InterPro" id="IPR000847">
    <property type="entry name" value="LysR_HTH_N"/>
</dbReference>
<proteinExistence type="inferred from homology"/>
<dbReference type="AlphaFoldDB" id="A0A858RJS2"/>
<keyword evidence="4" id="KW-0804">Transcription</keyword>
<dbReference type="KEGG" id="luo:HHL09_12930"/>